<dbReference type="PANTHER" id="PTHR30290">
    <property type="entry name" value="PERIPLASMIC BINDING COMPONENT OF ABC TRANSPORTER"/>
    <property type="match status" value="1"/>
</dbReference>
<dbReference type="PIRSF" id="PIRSF002741">
    <property type="entry name" value="MppA"/>
    <property type="match status" value="1"/>
</dbReference>
<dbReference type="InterPro" id="IPR000914">
    <property type="entry name" value="SBP_5_dom"/>
</dbReference>
<dbReference type="Gene3D" id="3.40.190.10">
    <property type="entry name" value="Periplasmic binding protein-like II"/>
    <property type="match status" value="1"/>
</dbReference>
<evidence type="ECO:0000256" key="4">
    <source>
        <dbReference type="ARBA" id="ARBA00022729"/>
    </source>
</evidence>
<evidence type="ECO:0000256" key="2">
    <source>
        <dbReference type="ARBA" id="ARBA00005695"/>
    </source>
</evidence>
<evidence type="ECO:0000256" key="5">
    <source>
        <dbReference type="SAM" id="SignalP"/>
    </source>
</evidence>
<keyword evidence="3" id="KW-0813">Transport</keyword>
<keyword evidence="4 5" id="KW-0732">Signal</keyword>
<accession>A0ABP8Z9H0</accession>
<evidence type="ECO:0000259" key="6">
    <source>
        <dbReference type="Pfam" id="PF00496"/>
    </source>
</evidence>
<gene>
    <name evidence="7" type="ORF">GCM10023350_39460</name>
</gene>
<dbReference type="PROSITE" id="PS01040">
    <property type="entry name" value="SBP_BACTERIAL_5"/>
    <property type="match status" value="1"/>
</dbReference>
<dbReference type="Gene3D" id="3.90.76.10">
    <property type="entry name" value="Dipeptide-binding Protein, Domain 1"/>
    <property type="match status" value="1"/>
</dbReference>
<dbReference type="Gene3D" id="3.10.105.10">
    <property type="entry name" value="Dipeptide-binding Protein, Domain 3"/>
    <property type="match status" value="1"/>
</dbReference>
<dbReference type="EMBL" id="BAABKN010000025">
    <property type="protein sequence ID" value="GAA4750374.1"/>
    <property type="molecule type" value="Genomic_DNA"/>
</dbReference>
<reference evidence="8" key="1">
    <citation type="journal article" date="2019" name="Int. J. Syst. Evol. Microbiol.">
        <title>The Global Catalogue of Microorganisms (GCM) 10K type strain sequencing project: providing services to taxonomists for standard genome sequencing and annotation.</title>
        <authorList>
            <consortium name="The Broad Institute Genomics Platform"/>
            <consortium name="The Broad Institute Genome Sequencing Center for Infectious Disease"/>
            <person name="Wu L."/>
            <person name="Ma J."/>
        </authorList>
    </citation>
    <scope>NUCLEOTIDE SEQUENCE [LARGE SCALE GENOMIC DNA]</scope>
    <source>
        <strain evidence="8">JCM 18532</strain>
    </source>
</reference>
<comment type="subcellular location">
    <subcellularLocation>
        <location evidence="1">Cell membrane</location>
        <topology evidence="1">Lipid-anchor</topology>
    </subcellularLocation>
</comment>
<comment type="caution">
    <text evidence="7">The sequence shown here is derived from an EMBL/GenBank/DDBJ whole genome shotgun (WGS) entry which is preliminary data.</text>
</comment>
<keyword evidence="8" id="KW-1185">Reference proteome</keyword>
<proteinExistence type="inferred from homology"/>
<comment type="similarity">
    <text evidence="2">Belongs to the bacterial solute-binding protein 5 family.</text>
</comment>
<protein>
    <recommendedName>
        <fullName evidence="6">Solute-binding protein family 5 domain-containing protein</fullName>
    </recommendedName>
</protein>
<feature type="signal peptide" evidence="5">
    <location>
        <begin position="1"/>
        <end position="27"/>
    </location>
</feature>
<evidence type="ECO:0000313" key="8">
    <source>
        <dbReference type="Proteomes" id="UP001499882"/>
    </source>
</evidence>
<dbReference type="SUPFAM" id="SSF53850">
    <property type="entry name" value="Periplasmic binding protein-like II"/>
    <property type="match status" value="1"/>
</dbReference>
<feature type="domain" description="Solute-binding protein family 5" evidence="6">
    <location>
        <begin position="87"/>
        <end position="457"/>
    </location>
</feature>
<evidence type="ECO:0000313" key="7">
    <source>
        <dbReference type="EMBL" id="GAA4750374.1"/>
    </source>
</evidence>
<dbReference type="PROSITE" id="PS51257">
    <property type="entry name" value="PROKAR_LIPOPROTEIN"/>
    <property type="match status" value="1"/>
</dbReference>
<organism evidence="7 8">
    <name type="scientific">Nocardioides endophyticus</name>
    <dbReference type="NCBI Taxonomy" id="1353775"/>
    <lineage>
        <taxon>Bacteria</taxon>
        <taxon>Bacillati</taxon>
        <taxon>Actinomycetota</taxon>
        <taxon>Actinomycetes</taxon>
        <taxon>Propionibacteriales</taxon>
        <taxon>Nocardioidaceae</taxon>
        <taxon>Nocardioides</taxon>
    </lineage>
</organism>
<name>A0ABP8Z9H0_9ACTN</name>
<dbReference type="Proteomes" id="UP001499882">
    <property type="component" value="Unassembled WGS sequence"/>
</dbReference>
<dbReference type="CDD" id="cd08504">
    <property type="entry name" value="PBP2_OppA"/>
    <property type="match status" value="1"/>
</dbReference>
<dbReference type="PANTHER" id="PTHR30290:SF10">
    <property type="entry name" value="PERIPLASMIC OLIGOPEPTIDE-BINDING PROTEIN-RELATED"/>
    <property type="match status" value="1"/>
</dbReference>
<dbReference type="Pfam" id="PF00496">
    <property type="entry name" value="SBP_bac_5"/>
    <property type="match status" value="1"/>
</dbReference>
<dbReference type="InterPro" id="IPR030678">
    <property type="entry name" value="Peptide/Ni-bd"/>
</dbReference>
<evidence type="ECO:0000256" key="1">
    <source>
        <dbReference type="ARBA" id="ARBA00004193"/>
    </source>
</evidence>
<sequence length="580" mass="62951">MMIRYSTPGARHRRLAVAAFAVAVTLAATSCSFSDNPDKESGAQVLKLAVGAPIDSLDPHFINNGGYVVPAGLLEGLVAQNDAGDDVVPAIATKWEQSADGLTYTFTLREDAKFSNGEPITAESVVSNYRRLLTPTGAGGGSVTNANSYQIGLGIKNASAYQTGALTDWADVGISAPDDSTVVISLDAPNPDFLLGMTNNSMLITDTAAIEANPKDWTKAENWVGSGAFTVKSWDPSTGMKLVPNKFYWDRDKVELDEVDIRVIQDPQAAILAYRNGELDVSPVSMDLISKDDKLLGETEKADGFAIDFLNVQYSQNPAAQDQRVRQALSYAIDRDKLAGVQVGTTTSNSLVPTRVEGWTDSMGVSVYDPDKAKQLLVEAGYPGGEGLPAVQVFDHRPRPVADAIVDMWKQIGVEAKVTIVDIGVWADTRWKVLDEDLMGFYINSFGGIPTLNNWVYTYWGPDSTKQFSLAPADWNRYQEIQADEKLDGAKKSQMLDNILNTKSSEGAQEFADLVEQARQTVDPAERTALYVEAATLRESLALQIPLLEEPQAFLVDPTVKGVHVRTTIEGFYYKGVTVG</sequence>
<dbReference type="InterPro" id="IPR039424">
    <property type="entry name" value="SBP_5"/>
</dbReference>
<feature type="chain" id="PRO_5046848320" description="Solute-binding protein family 5 domain-containing protein" evidence="5">
    <location>
        <begin position="28"/>
        <end position="580"/>
    </location>
</feature>
<dbReference type="InterPro" id="IPR023765">
    <property type="entry name" value="SBP_5_CS"/>
</dbReference>
<evidence type="ECO:0000256" key="3">
    <source>
        <dbReference type="ARBA" id="ARBA00022448"/>
    </source>
</evidence>